<dbReference type="FunFam" id="3.90.810.10:FF:000003">
    <property type="entry name" value="Neural Wiskott-Aldrich syndrome protein-like"/>
    <property type="match status" value="1"/>
</dbReference>
<dbReference type="CDD" id="cd01205">
    <property type="entry name" value="EVH1_WASP-like"/>
    <property type="match status" value="1"/>
</dbReference>
<dbReference type="SMART" id="SM00285">
    <property type="entry name" value="PBD"/>
    <property type="match status" value="1"/>
</dbReference>
<evidence type="ECO:0000256" key="3">
    <source>
        <dbReference type="ARBA" id="ARBA00022553"/>
    </source>
</evidence>
<dbReference type="PROSITE" id="PS50108">
    <property type="entry name" value="CRIB"/>
    <property type="match status" value="1"/>
</dbReference>
<protein>
    <submittedName>
        <fullName evidence="8">WASP actin nucleation promoting factor</fullName>
    </submittedName>
</protein>
<feature type="region of interest" description="Disordered" evidence="5">
    <location>
        <begin position="1"/>
        <end position="23"/>
    </location>
</feature>
<proteinExistence type="predicted"/>
<dbReference type="GO" id="GO:0005856">
    <property type="term" value="C:cytoskeleton"/>
    <property type="evidence" value="ECO:0007669"/>
    <property type="project" value="UniProtKB-SubCell"/>
</dbReference>
<evidence type="ECO:0000259" key="6">
    <source>
        <dbReference type="PROSITE" id="PS50108"/>
    </source>
</evidence>
<dbReference type="Pfam" id="PF00568">
    <property type="entry name" value="WH1"/>
    <property type="match status" value="1"/>
</dbReference>
<reference evidence="8" key="1">
    <citation type="submission" date="2025-08" db="UniProtKB">
        <authorList>
            <consortium name="Ensembl"/>
        </authorList>
    </citation>
    <scope>IDENTIFICATION</scope>
</reference>
<evidence type="ECO:0000256" key="4">
    <source>
        <dbReference type="ARBA" id="ARBA00023212"/>
    </source>
</evidence>
<sequence length="299" mass="31764">LGFFGRGGHKMSRGGAGGAENIPSGLLQQQENLRSGGGPHAPRPPPQTLATAVAQLVVAEPGGGAWSKRGCGVACLVRDSPRRSYFIRLYGMPAGRLLWEQELQAQMGYGAPTPFFHTFCCEVGGAWRGVVWGWAGLRNGWPPPPPSTERRGSLPRPPPAPMESSGESPPLPAVPIANPDITASRYRGLPASGPPGGTGERKKGRKKLSKADIGAPSGFKHVGHIGWDPNNGFDMAALDPDLRALFSRAGISEAQLADAETSRLIYDFIQGQGGLQAVKEEMRRQGEHPQHPWVLPLGA</sequence>
<dbReference type="Gene3D" id="3.90.810.10">
    <property type="entry name" value="CRIB domain"/>
    <property type="match status" value="1"/>
</dbReference>
<evidence type="ECO:0000313" key="8">
    <source>
        <dbReference type="Ensembl" id="ENSCMMP00000007524.1"/>
    </source>
</evidence>
<dbReference type="CDD" id="cd00132">
    <property type="entry name" value="CRIB"/>
    <property type="match status" value="1"/>
</dbReference>
<evidence type="ECO:0000313" key="9">
    <source>
        <dbReference type="Proteomes" id="UP000694556"/>
    </source>
</evidence>
<organism evidence="8 9">
    <name type="scientific">Cairina moschata</name>
    <name type="common">Muscovy duck</name>
    <dbReference type="NCBI Taxonomy" id="8855"/>
    <lineage>
        <taxon>Eukaryota</taxon>
        <taxon>Metazoa</taxon>
        <taxon>Chordata</taxon>
        <taxon>Craniata</taxon>
        <taxon>Vertebrata</taxon>
        <taxon>Euteleostomi</taxon>
        <taxon>Archelosauria</taxon>
        <taxon>Archosauria</taxon>
        <taxon>Dinosauria</taxon>
        <taxon>Saurischia</taxon>
        <taxon>Theropoda</taxon>
        <taxon>Coelurosauria</taxon>
        <taxon>Aves</taxon>
        <taxon>Neognathae</taxon>
        <taxon>Galloanserae</taxon>
        <taxon>Anseriformes</taxon>
        <taxon>Anatidae</taxon>
        <taxon>Anatinae</taxon>
        <taxon>Cairina</taxon>
    </lineage>
</organism>
<dbReference type="Proteomes" id="UP000694556">
    <property type="component" value="Unassembled WGS sequence"/>
</dbReference>
<dbReference type="Pfam" id="PF00786">
    <property type="entry name" value="PBD"/>
    <property type="match status" value="1"/>
</dbReference>
<keyword evidence="9" id="KW-1185">Reference proteome</keyword>
<feature type="domain" description="WH1" evidence="7">
    <location>
        <begin position="41"/>
        <end position="159"/>
    </location>
</feature>
<evidence type="ECO:0000259" key="7">
    <source>
        <dbReference type="PROSITE" id="PS50229"/>
    </source>
</evidence>
<dbReference type="PROSITE" id="PS50229">
    <property type="entry name" value="WH1"/>
    <property type="match status" value="1"/>
</dbReference>
<dbReference type="InterPro" id="IPR000095">
    <property type="entry name" value="CRIB_dom"/>
</dbReference>
<feature type="domain" description="CRIB" evidence="6">
    <location>
        <begin position="213"/>
        <end position="226"/>
    </location>
</feature>
<dbReference type="AlphaFoldDB" id="A0A8C3GG93"/>
<reference evidence="8" key="2">
    <citation type="submission" date="2025-09" db="UniProtKB">
        <authorList>
            <consortium name="Ensembl"/>
        </authorList>
    </citation>
    <scope>IDENTIFICATION</scope>
</reference>
<dbReference type="InterPro" id="IPR033927">
    <property type="entry name" value="WASPfam_EVH1"/>
</dbReference>
<dbReference type="InterPro" id="IPR011026">
    <property type="entry name" value="WAS_C"/>
</dbReference>
<keyword evidence="4" id="KW-0206">Cytoskeleton</keyword>
<dbReference type="InterPro" id="IPR000697">
    <property type="entry name" value="WH1/EVH1_dom"/>
</dbReference>
<evidence type="ECO:0000256" key="2">
    <source>
        <dbReference type="ARBA" id="ARBA00022490"/>
    </source>
</evidence>
<name>A0A8C3GG93_CAIMO</name>
<dbReference type="SUPFAM" id="SSF50729">
    <property type="entry name" value="PH domain-like"/>
    <property type="match status" value="1"/>
</dbReference>
<comment type="subcellular location">
    <subcellularLocation>
        <location evidence="1">Cytoplasm</location>
        <location evidence="1">Cytoskeleton</location>
    </subcellularLocation>
</comment>
<keyword evidence="2" id="KW-0963">Cytoplasm</keyword>
<dbReference type="Gene3D" id="2.30.29.30">
    <property type="entry name" value="Pleckstrin-homology domain (PH domain)/Phosphotyrosine-binding domain (PTB)"/>
    <property type="match status" value="1"/>
</dbReference>
<dbReference type="SMART" id="SM00461">
    <property type="entry name" value="WH1"/>
    <property type="match status" value="1"/>
</dbReference>
<evidence type="ECO:0000256" key="1">
    <source>
        <dbReference type="ARBA" id="ARBA00004245"/>
    </source>
</evidence>
<dbReference type="Ensembl" id="ENSCMMT00000008310.1">
    <property type="protein sequence ID" value="ENSCMMP00000007524.1"/>
    <property type="gene ID" value="ENSCMMG00000004786.1"/>
</dbReference>
<dbReference type="InterPro" id="IPR011993">
    <property type="entry name" value="PH-like_dom_sf"/>
</dbReference>
<accession>A0A8C3GG93</accession>
<feature type="region of interest" description="Disordered" evidence="5">
    <location>
        <begin position="140"/>
        <end position="215"/>
    </location>
</feature>
<evidence type="ECO:0000256" key="5">
    <source>
        <dbReference type="SAM" id="MobiDB-lite"/>
    </source>
</evidence>
<keyword evidence="3" id="KW-0597">Phosphoprotein</keyword>
<dbReference type="SUPFAM" id="SSF47912">
    <property type="entry name" value="Wiscott-Aldrich syndrome protein, WASP, C-terminal domain"/>
    <property type="match status" value="1"/>
</dbReference>
<dbReference type="GO" id="GO:0007015">
    <property type="term" value="P:actin filament organization"/>
    <property type="evidence" value="ECO:0007669"/>
    <property type="project" value="InterPro"/>
</dbReference>
<dbReference type="InterPro" id="IPR036936">
    <property type="entry name" value="CRIB_dom_sf"/>
</dbReference>